<dbReference type="GO" id="GO:0016757">
    <property type="term" value="F:glycosyltransferase activity"/>
    <property type="evidence" value="ECO:0007669"/>
    <property type="project" value="UniProtKB-KW"/>
</dbReference>
<feature type="domain" description="Glycosyl transferase family 1" evidence="1">
    <location>
        <begin position="181"/>
        <end position="349"/>
    </location>
</feature>
<feature type="domain" description="Glycosyltransferase subfamily 4-like N-terminal" evidence="2">
    <location>
        <begin position="22"/>
        <end position="171"/>
    </location>
</feature>
<keyword evidence="4" id="KW-1185">Reference proteome</keyword>
<proteinExistence type="predicted"/>
<name>A0AA96LC22_9BACL</name>
<accession>A0AA96LC22</accession>
<dbReference type="InterPro" id="IPR001296">
    <property type="entry name" value="Glyco_trans_1"/>
</dbReference>
<dbReference type="EMBL" id="CP130318">
    <property type="protein sequence ID" value="WNQ09077.1"/>
    <property type="molecule type" value="Genomic_DNA"/>
</dbReference>
<keyword evidence="3" id="KW-0808">Transferase</keyword>
<keyword evidence="3" id="KW-0328">Glycosyltransferase</keyword>
<dbReference type="AlphaFoldDB" id="A0AA96LC22"/>
<dbReference type="KEGG" id="paun:MJA45_15625"/>
<protein>
    <submittedName>
        <fullName evidence="3">Glycosyltransferase family 4 protein</fullName>
        <ecNumber evidence="3">2.4.-.-</ecNumber>
    </submittedName>
</protein>
<dbReference type="Proteomes" id="UP001305702">
    <property type="component" value="Chromosome"/>
</dbReference>
<reference evidence="3 4" key="1">
    <citation type="submission" date="2022-02" db="EMBL/GenBank/DDBJ databases">
        <title>Paenibacillus sp. MBLB1776 Whole Genome Shotgun Sequencing.</title>
        <authorList>
            <person name="Hwang C.Y."/>
            <person name="Cho E.-S."/>
            <person name="Seo M.-J."/>
        </authorList>
    </citation>
    <scope>NUCLEOTIDE SEQUENCE [LARGE SCALE GENOMIC DNA]</scope>
    <source>
        <strain evidence="3 4">MBLB1776</strain>
    </source>
</reference>
<sequence>MSILRILMIAPEAIPVPGGGSVEICMLSIARELSRDHDVTILSRRSSAYPAVSRYGRVTVERIPSGDRKTYLRSILTYLKDNLKKKKFDLIQVDNRPSYMAQVKKRFPGTPVTLFLHSLTFVPQTKAVAACLAKADLIIANSDSLKERLSHRFPASRSSIRTVHLGVDLDRFHPPDRKSKKQLKARLGLKDAYTILFAGRVIPRKGVPVLLKAAALLREKVPDVQLLIVGSGSSPYMKSLKAEASRLKLPVVFAGRISHRSIHRAYGAADCFVCPSQQHEAFGLVNVEAMATGIPVIASDIGGIGEIVKHKHNGYLVRKYTHPEEFARYLIRLARSRSLQAELSHNARKTAVRHFGWRQTAKALSALYGRFR</sequence>
<evidence type="ECO:0000259" key="2">
    <source>
        <dbReference type="Pfam" id="PF13439"/>
    </source>
</evidence>
<organism evidence="3 4">
    <name type="scientific">Paenibacillus aurantius</name>
    <dbReference type="NCBI Taxonomy" id="2918900"/>
    <lineage>
        <taxon>Bacteria</taxon>
        <taxon>Bacillati</taxon>
        <taxon>Bacillota</taxon>
        <taxon>Bacilli</taxon>
        <taxon>Bacillales</taxon>
        <taxon>Paenibacillaceae</taxon>
        <taxon>Paenibacillus</taxon>
    </lineage>
</organism>
<dbReference type="Pfam" id="PF13439">
    <property type="entry name" value="Glyco_transf_4"/>
    <property type="match status" value="1"/>
</dbReference>
<dbReference type="SUPFAM" id="SSF53756">
    <property type="entry name" value="UDP-Glycosyltransferase/glycogen phosphorylase"/>
    <property type="match status" value="1"/>
</dbReference>
<dbReference type="Pfam" id="PF00534">
    <property type="entry name" value="Glycos_transf_1"/>
    <property type="match status" value="1"/>
</dbReference>
<evidence type="ECO:0000313" key="3">
    <source>
        <dbReference type="EMBL" id="WNQ09077.1"/>
    </source>
</evidence>
<evidence type="ECO:0000259" key="1">
    <source>
        <dbReference type="Pfam" id="PF00534"/>
    </source>
</evidence>
<dbReference type="RefSeq" id="WP_315602844.1">
    <property type="nucleotide sequence ID" value="NZ_CP130318.1"/>
</dbReference>
<dbReference type="PANTHER" id="PTHR45947">
    <property type="entry name" value="SULFOQUINOVOSYL TRANSFERASE SQD2"/>
    <property type="match status" value="1"/>
</dbReference>
<dbReference type="CDD" id="cd03801">
    <property type="entry name" value="GT4_PimA-like"/>
    <property type="match status" value="1"/>
</dbReference>
<evidence type="ECO:0000313" key="4">
    <source>
        <dbReference type="Proteomes" id="UP001305702"/>
    </source>
</evidence>
<gene>
    <name evidence="3" type="ORF">MJA45_15625</name>
</gene>
<dbReference type="PANTHER" id="PTHR45947:SF3">
    <property type="entry name" value="SULFOQUINOVOSYL TRANSFERASE SQD2"/>
    <property type="match status" value="1"/>
</dbReference>
<dbReference type="EC" id="2.4.-.-" evidence="3"/>
<dbReference type="InterPro" id="IPR028098">
    <property type="entry name" value="Glyco_trans_4-like_N"/>
</dbReference>
<dbReference type="Gene3D" id="3.40.50.2000">
    <property type="entry name" value="Glycogen Phosphorylase B"/>
    <property type="match status" value="2"/>
</dbReference>
<dbReference type="InterPro" id="IPR050194">
    <property type="entry name" value="Glycosyltransferase_grp1"/>
</dbReference>